<evidence type="ECO:0000313" key="2">
    <source>
        <dbReference type="Proteomes" id="UP000224101"/>
    </source>
</evidence>
<proteinExistence type="predicted"/>
<dbReference type="EMBL" id="KY979132">
    <property type="protein sequence ID" value="ASD50458.1"/>
    <property type="molecule type" value="Genomic_DNA"/>
</dbReference>
<accession>A0A218M349</accession>
<keyword evidence="2" id="KW-1185">Reference proteome</keyword>
<protein>
    <recommendedName>
        <fullName evidence="3">ParB/Sulfiredoxin domain-containing protein</fullName>
    </recommendedName>
</protein>
<dbReference type="KEGG" id="vg:40085861"/>
<dbReference type="OrthoDB" id="11621at10239"/>
<evidence type="ECO:0000313" key="1">
    <source>
        <dbReference type="EMBL" id="ASD50458.1"/>
    </source>
</evidence>
<name>A0A218M349_9CAUD</name>
<dbReference type="Proteomes" id="UP000224101">
    <property type="component" value="Segment"/>
</dbReference>
<evidence type="ECO:0008006" key="3">
    <source>
        <dbReference type="Google" id="ProtNLM"/>
    </source>
</evidence>
<dbReference type="SUPFAM" id="SSF110849">
    <property type="entry name" value="ParB/Sulfiredoxin"/>
    <property type="match status" value="1"/>
</dbReference>
<dbReference type="InterPro" id="IPR036086">
    <property type="entry name" value="ParB/Sulfiredoxin_sf"/>
</dbReference>
<sequence length="195" mass="21984">MHIPNEDNGMGKRRHAMPQIKDFDAFMKDLEANDIAVVTISVDPEELKPTQGNFNEAKVKAMLADKSWSKNPIVSSDDDFVLDGHHRWLAAANAKQFIKSRVVDLPIDELLDFVKGKPYVETKALHEDMRDNLSRIQDYYARIGRGEGGESLVKMLTQVNSVREAVQSNHPDVKKNRAVIMRKLQEVMSLCGVPA</sequence>
<dbReference type="RefSeq" id="YP_009609776.1">
    <property type="nucleotide sequence ID" value="NC_041997.1"/>
</dbReference>
<dbReference type="GeneID" id="40085861"/>
<organism evidence="1 2">
    <name type="scientific">Acidovorax phage ACP17</name>
    <dbReference type="NCBI Taxonomy" id="2010329"/>
    <lineage>
        <taxon>Viruses</taxon>
        <taxon>Duplodnaviria</taxon>
        <taxon>Heunggongvirae</taxon>
        <taxon>Uroviricota</taxon>
        <taxon>Caudoviricetes</taxon>
        <taxon>Busanvirus</taxon>
        <taxon>Busanvirus ACP17</taxon>
    </lineage>
</organism>
<reference evidence="1 2" key="1">
    <citation type="submission" date="2017-08" db="EMBL/GenBank/DDBJ databases">
        <title>Characterization and complete genome sequence of novel bacteriophage infecting the causal agent of bacterial fruit blotch, Acidovorax citrulli.</title>
        <authorList>
            <person name="Midani A.R."/>
            <person name="Park S.-H."/>
            <person name="Choi T.-J."/>
        </authorList>
    </citation>
    <scope>NUCLEOTIDE SEQUENCE [LARGE SCALE GENOMIC DNA]</scope>
</reference>